<evidence type="ECO:0000313" key="8">
    <source>
        <dbReference type="EMBL" id="SDS66470.1"/>
    </source>
</evidence>
<dbReference type="Gene3D" id="1.10.10.10">
    <property type="entry name" value="Winged helix-like DNA-binding domain superfamily/Winged helix DNA-binding domain"/>
    <property type="match status" value="1"/>
</dbReference>
<dbReference type="NCBIfam" id="NF007528">
    <property type="entry name" value="PRK10141.1"/>
    <property type="match status" value="1"/>
</dbReference>
<keyword evidence="1" id="KW-0059">Arsenical resistance</keyword>
<dbReference type="InterPro" id="IPR001845">
    <property type="entry name" value="HTH_ArsR_DNA-bd_dom"/>
</dbReference>
<dbReference type="SMART" id="SM00418">
    <property type="entry name" value="HTH_ARSR"/>
    <property type="match status" value="1"/>
</dbReference>
<dbReference type="GO" id="GO:0046685">
    <property type="term" value="P:response to arsenic-containing substance"/>
    <property type="evidence" value="ECO:0007669"/>
    <property type="project" value="UniProtKB-KW"/>
</dbReference>
<dbReference type="InterPro" id="IPR051081">
    <property type="entry name" value="HTH_MetalResp_TranReg"/>
</dbReference>
<accession>A0A1H1U1U2</accession>
<dbReference type="PROSITE" id="PS00846">
    <property type="entry name" value="HTH_ARSR_1"/>
    <property type="match status" value="1"/>
</dbReference>
<comment type="function">
    <text evidence="6">Binds arsenite and regulates the expression of arsenic efflux pumps. In vitro, also binds antimony and bismuth, but not arsenate.</text>
</comment>
<evidence type="ECO:0000256" key="2">
    <source>
        <dbReference type="ARBA" id="ARBA00022851"/>
    </source>
</evidence>
<dbReference type="RefSeq" id="WP_092286986.1">
    <property type="nucleotide sequence ID" value="NZ_LT629763.1"/>
</dbReference>
<dbReference type="SUPFAM" id="SSF46785">
    <property type="entry name" value="Winged helix' DNA-binding domain"/>
    <property type="match status" value="1"/>
</dbReference>
<name>A0A1H1U1U2_9GAMM</name>
<dbReference type="OrthoDB" id="9793058at2"/>
<sequence>MTAPLTFFKCLADDTRLKILLLVEQAQELCVCDLQTALQLSQPKVSRHLAELRKCELLVDERRGRWVYYRLNPCLPGWAREVLTTVARNNPLYMAECSLHLNAAESCCETTP</sequence>
<proteinExistence type="predicted"/>
<dbReference type="GO" id="GO:0046872">
    <property type="term" value="F:metal ion binding"/>
    <property type="evidence" value="ECO:0007669"/>
    <property type="project" value="UniProtKB-KW"/>
</dbReference>
<gene>
    <name evidence="8" type="ORF">SAMN05216271_2425</name>
</gene>
<dbReference type="InterPro" id="IPR018334">
    <property type="entry name" value="ArsR_HTH"/>
</dbReference>
<evidence type="ECO:0000313" key="9">
    <source>
        <dbReference type="Proteomes" id="UP000243413"/>
    </source>
</evidence>
<dbReference type="FunFam" id="1.10.10.10:FF:000279">
    <property type="entry name" value="Transcriptional regulator, ArsR family"/>
    <property type="match status" value="1"/>
</dbReference>
<keyword evidence="2" id="KW-0480">Metal-thiolate cluster</keyword>
<reference evidence="9" key="1">
    <citation type="submission" date="2016-10" db="EMBL/GenBank/DDBJ databases">
        <authorList>
            <person name="Varghese N."/>
            <person name="Submissions S."/>
        </authorList>
    </citation>
    <scope>NUCLEOTIDE SEQUENCE [LARGE SCALE GENOMIC DNA]</scope>
    <source>
        <strain evidence="9">JCM 14963</strain>
    </source>
</reference>
<evidence type="ECO:0000256" key="6">
    <source>
        <dbReference type="ARBA" id="ARBA00060178"/>
    </source>
</evidence>
<dbReference type="EMBL" id="LT629763">
    <property type="protein sequence ID" value="SDS66470.1"/>
    <property type="molecule type" value="Genomic_DNA"/>
</dbReference>
<dbReference type="NCBIfam" id="NF033788">
    <property type="entry name" value="HTH_metalloreg"/>
    <property type="match status" value="1"/>
</dbReference>
<dbReference type="GO" id="GO:0003700">
    <property type="term" value="F:DNA-binding transcription factor activity"/>
    <property type="evidence" value="ECO:0007669"/>
    <property type="project" value="InterPro"/>
</dbReference>
<evidence type="ECO:0000256" key="5">
    <source>
        <dbReference type="ARBA" id="ARBA00023163"/>
    </source>
</evidence>
<evidence type="ECO:0000256" key="4">
    <source>
        <dbReference type="ARBA" id="ARBA00023125"/>
    </source>
</evidence>
<dbReference type="CDD" id="cd00090">
    <property type="entry name" value="HTH_ARSR"/>
    <property type="match status" value="1"/>
</dbReference>
<dbReference type="InterPro" id="IPR036388">
    <property type="entry name" value="WH-like_DNA-bd_sf"/>
</dbReference>
<dbReference type="Pfam" id="PF01022">
    <property type="entry name" value="HTH_5"/>
    <property type="match status" value="1"/>
</dbReference>
<feature type="domain" description="HTH arsR-type" evidence="7">
    <location>
        <begin position="1"/>
        <end position="90"/>
    </location>
</feature>
<dbReference type="Proteomes" id="UP000243413">
    <property type="component" value="Chromosome I"/>
</dbReference>
<dbReference type="AlphaFoldDB" id="A0A1H1U1U2"/>
<keyword evidence="4" id="KW-0238">DNA-binding</keyword>
<dbReference type="InterPro" id="IPR036390">
    <property type="entry name" value="WH_DNA-bd_sf"/>
</dbReference>
<evidence type="ECO:0000259" key="7">
    <source>
        <dbReference type="PROSITE" id="PS50987"/>
    </source>
</evidence>
<dbReference type="InterPro" id="IPR011991">
    <property type="entry name" value="ArsR-like_HTH"/>
</dbReference>
<dbReference type="PRINTS" id="PR00778">
    <property type="entry name" value="HTHARSR"/>
</dbReference>
<dbReference type="PANTHER" id="PTHR33154:SF18">
    <property type="entry name" value="ARSENICAL RESISTANCE OPERON REPRESSOR"/>
    <property type="match status" value="1"/>
</dbReference>
<evidence type="ECO:0000256" key="1">
    <source>
        <dbReference type="ARBA" id="ARBA00022849"/>
    </source>
</evidence>
<protein>
    <submittedName>
        <fullName evidence="8">ArsR family transcriptional regulator</fullName>
    </submittedName>
</protein>
<keyword evidence="5" id="KW-0804">Transcription</keyword>
<dbReference type="STRING" id="472181.SAMN05216271_2425"/>
<keyword evidence="2" id="KW-0479">Metal-binding</keyword>
<dbReference type="PANTHER" id="PTHR33154">
    <property type="entry name" value="TRANSCRIPTIONAL REGULATOR, ARSR FAMILY"/>
    <property type="match status" value="1"/>
</dbReference>
<evidence type="ECO:0000256" key="3">
    <source>
        <dbReference type="ARBA" id="ARBA00023015"/>
    </source>
</evidence>
<dbReference type="PROSITE" id="PS50987">
    <property type="entry name" value="HTH_ARSR_2"/>
    <property type="match status" value="1"/>
</dbReference>
<keyword evidence="3" id="KW-0805">Transcription regulation</keyword>
<organism evidence="8 9">
    <name type="scientific">Halopseudomonas sabulinigri</name>
    <dbReference type="NCBI Taxonomy" id="472181"/>
    <lineage>
        <taxon>Bacteria</taxon>
        <taxon>Pseudomonadati</taxon>
        <taxon>Pseudomonadota</taxon>
        <taxon>Gammaproteobacteria</taxon>
        <taxon>Pseudomonadales</taxon>
        <taxon>Pseudomonadaceae</taxon>
        <taxon>Halopseudomonas</taxon>
    </lineage>
</organism>
<dbReference type="GO" id="GO:0003677">
    <property type="term" value="F:DNA binding"/>
    <property type="evidence" value="ECO:0007669"/>
    <property type="project" value="UniProtKB-KW"/>
</dbReference>